<accession>A0A4S1DT72</accession>
<dbReference type="RefSeq" id="WP_135878248.1">
    <property type="nucleotide sequence ID" value="NZ_SRSO01000026.1"/>
</dbReference>
<feature type="domain" description="Response regulatory" evidence="2">
    <location>
        <begin position="3"/>
        <end position="117"/>
    </location>
</feature>
<comment type="caution">
    <text evidence="4">The sequence shown here is derived from an EMBL/GenBank/DDBJ whole genome shotgun (WGS) entry which is preliminary data.</text>
</comment>
<dbReference type="SMART" id="SM00448">
    <property type="entry name" value="REC"/>
    <property type="match status" value="1"/>
</dbReference>
<dbReference type="GO" id="GO:0000156">
    <property type="term" value="F:phosphorelay response regulator activity"/>
    <property type="evidence" value="ECO:0007669"/>
    <property type="project" value="InterPro"/>
</dbReference>
<evidence type="ECO:0000313" key="4">
    <source>
        <dbReference type="EMBL" id="TGV01177.1"/>
    </source>
</evidence>
<evidence type="ECO:0000313" key="5">
    <source>
        <dbReference type="Proteomes" id="UP000307602"/>
    </source>
</evidence>
<dbReference type="Proteomes" id="UP000307602">
    <property type="component" value="Unassembled WGS sequence"/>
</dbReference>
<dbReference type="Pfam" id="PF00072">
    <property type="entry name" value="Response_reg"/>
    <property type="match status" value="1"/>
</dbReference>
<dbReference type="PROSITE" id="PS50110">
    <property type="entry name" value="RESPONSE_REGULATORY"/>
    <property type="match status" value="1"/>
</dbReference>
<keyword evidence="5" id="KW-1185">Reference proteome</keyword>
<dbReference type="GO" id="GO:0003677">
    <property type="term" value="F:DNA binding"/>
    <property type="evidence" value="ECO:0007669"/>
    <property type="project" value="InterPro"/>
</dbReference>
<dbReference type="SMART" id="SM00850">
    <property type="entry name" value="LytTR"/>
    <property type="match status" value="1"/>
</dbReference>
<dbReference type="PANTHER" id="PTHR37299:SF1">
    <property type="entry name" value="STAGE 0 SPORULATION PROTEIN A HOMOLOG"/>
    <property type="match status" value="1"/>
</dbReference>
<dbReference type="PROSITE" id="PS50930">
    <property type="entry name" value="HTH_LYTTR"/>
    <property type="match status" value="1"/>
</dbReference>
<dbReference type="InterPro" id="IPR011006">
    <property type="entry name" value="CheY-like_superfamily"/>
</dbReference>
<dbReference type="EMBL" id="SRSO01000026">
    <property type="protein sequence ID" value="TGV01177.1"/>
    <property type="molecule type" value="Genomic_DNA"/>
</dbReference>
<feature type="modified residue" description="4-aspartylphosphate" evidence="1">
    <location>
        <position position="57"/>
    </location>
</feature>
<reference evidence="4 5" key="1">
    <citation type="submission" date="2019-04" db="EMBL/GenBank/DDBJ databases">
        <authorList>
            <person name="Liu A."/>
        </authorList>
    </citation>
    <scope>NUCLEOTIDE SEQUENCE [LARGE SCALE GENOMIC DNA]</scope>
    <source>
        <strain evidence="4 5">RZ03</strain>
    </source>
</reference>
<evidence type="ECO:0000259" key="3">
    <source>
        <dbReference type="PROSITE" id="PS50930"/>
    </source>
</evidence>
<feature type="domain" description="HTH LytTR-type" evidence="3">
    <location>
        <begin position="146"/>
        <end position="214"/>
    </location>
</feature>
<dbReference type="Gene3D" id="3.40.50.2300">
    <property type="match status" value="1"/>
</dbReference>
<dbReference type="Gene3D" id="2.40.50.1020">
    <property type="entry name" value="LytTr DNA-binding domain"/>
    <property type="match status" value="1"/>
</dbReference>
<dbReference type="PANTHER" id="PTHR37299">
    <property type="entry name" value="TRANSCRIPTIONAL REGULATOR-RELATED"/>
    <property type="match status" value="1"/>
</dbReference>
<organism evidence="4 5">
    <name type="scientific">Flavivirga rizhaonensis</name>
    <dbReference type="NCBI Taxonomy" id="2559571"/>
    <lineage>
        <taxon>Bacteria</taxon>
        <taxon>Pseudomonadati</taxon>
        <taxon>Bacteroidota</taxon>
        <taxon>Flavobacteriia</taxon>
        <taxon>Flavobacteriales</taxon>
        <taxon>Flavobacteriaceae</taxon>
        <taxon>Flavivirga</taxon>
    </lineage>
</organism>
<dbReference type="InterPro" id="IPR046947">
    <property type="entry name" value="LytR-like"/>
</dbReference>
<dbReference type="InterPro" id="IPR007492">
    <property type="entry name" value="LytTR_DNA-bd_dom"/>
</dbReference>
<dbReference type="AlphaFoldDB" id="A0A4S1DT72"/>
<keyword evidence="1" id="KW-0597">Phosphoprotein</keyword>
<proteinExistence type="predicted"/>
<name>A0A4S1DT72_9FLAO</name>
<evidence type="ECO:0000256" key="1">
    <source>
        <dbReference type="PROSITE-ProRule" id="PRU00169"/>
    </source>
</evidence>
<gene>
    <name evidence="4" type="ORF">EM932_16185</name>
</gene>
<protein>
    <submittedName>
        <fullName evidence="4">Response regulator transcription factor</fullName>
    </submittedName>
</protein>
<sequence>MVKVVVIEDESVSSNYIVSLLSKYCSDGFILEKEIDNIVDAVRWFINNDSPDLIFMDIHLSDGLCFEIFNKVEISCPIIFTTAYDEYAIKAFKTNGIDYLLKPITEKDFYQAIMKFLKIRRDKQSQINERVSLLNLDKEKLHKKRFLVKLGNKYTPLKAEDIAYFYKDDIVFIRSFDGNNYPVNSSLTSIENSIDPNMFIRVNRKILVNINAIEYLAQYKPGQLVLWVKPKFEELIILSRKIKSFKIFIKLINNQFLP</sequence>
<dbReference type="SUPFAM" id="SSF52172">
    <property type="entry name" value="CheY-like"/>
    <property type="match status" value="1"/>
</dbReference>
<dbReference type="Pfam" id="PF04397">
    <property type="entry name" value="LytTR"/>
    <property type="match status" value="1"/>
</dbReference>
<dbReference type="OrthoDB" id="2168082at2"/>
<evidence type="ECO:0000259" key="2">
    <source>
        <dbReference type="PROSITE" id="PS50110"/>
    </source>
</evidence>
<dbReference type="InterPro" id="IPR001789">
    <property type="entry name" value="Sig_transdc_resp-reg_receiver"/>
</dbReference>